<comment type="caution">
    <text evidence="5">The sequence shown here is derived from an EMBL/GenBank/DDBJ whole genome shotgun (WGS) entry which is preliminary data.</text>
</comment>
<dbReference type="PANTHER" id="PTHR14024">
    <property type="entry name" value="PERILIPIN"/>
    <property type="match status" value="1"/>
</dbReference>
<gene>
    <name evidence="5" type="primary">Plin3_4</name>
    <name evidence="5" type="ORF">MIOMAC_R15551</name>
</gene>
<feature type="non-terminal residue" evidence="5">
    <location>
        <position position="1"/>
    </location>
</feature>
<dbReference type="Proteomes" id="UP000525714">
    <property type="component" value="Unassembled WGS sequence"/>
</dbReference>
<dbReference type="Pfam" id="PF03036">
    <property type="entry name" value="Perilipin"/>
    <property type="match status" value="1"/>
</dbReference>
<dbReference type="GO" id="GO:0005829">
    <property type="term" value="C:cytosol"/>
    <property type="evidence" value="ECO:0007669"/>
    <property type="project" value="TreeGrafter"/>
</dbReference>
<evidence type="ECO:0000256" key="4">
    <source>
        <dbReference type="SAM" id="MobiDB-lite"/>
    </source>
</evidence>
<dbReference type="EMBL" id="VYZC01001132">
    <property type="protein sequence ID" value="NWT06514.1"/>
    <property type="molecule type" value="Genomic_DNA"/>
</dbReference>
<protein>
    <submittedName>
        <fullName evidence="5">PLIN3 protein</fullName>
    </submittedName>
</protein>
<dbReference type="GO" id="GO:0019915">
    <property type="term" value="P:lipid storage"/>
    <property type="evidence" value="ECO:0007669"/>
    <property type="project" value="TreeGrafter"/>
</dbReference>
<comment type="similarity">
    <text evidence="2">Belongs to the perilipin family.</text>
</comment>
<dbReference type="PANTHER" id="PTHR14024:SF11">
    <property type="entry name" value="PERILIPIN-3"/>
    <property type="match status" value="1"/>
</dbReference>
<dbReference type="SUPFAM" id="SSF109775">
    <property type="entry name" value="Mannose-6-phosphate receptor binding protein 1 (Tip47), C-terminal domain"/>
    <property type="match status" value="1"/>
</dbReference>
<name>A0A7K5KLZ6_9TYRA</name>
<proteinExistence type="inferred from homology"/>
<reference evidence="5 6" key="1">
    <citation type="submission" date="2019-09" db="EMBL/GenBank/DDBJ databases">
        <title>Bird 10,000 Genomes (B10K) Project - Family phase.</title>
        <authorList>
            <person name="Zhang G."/>
        </authorList>
    </citation>
    <scope>NUCLEOTIDE SEQUENCE [LARGE SCALE GENOMIC DNA]</scope>
    <source>
        <strain evidence="5">B10K-DU-003-16</strain>
        <tissue evidence="5">Mixed tissue sample</tissue>
    </source>
</reference>
<dbReference type="GO" id="GO:0010890">
    <property type="term" value="P:positive regulation of triglyceride storage"/>
    <property type="evidence" value="ECO:0007669"/>
    <property type="project" value="TreeGrafter"/>
</dbReference>
<feature type="region of interest" description="Disordered" evidence="4">
    <location>
        <begin position="115"/>
        <end position="138"/>
    </location>
</feature>
<comment type="subcellular location">
    <subcellularLocation>
        <location evidence="1">Lipid droplet</location>
    </subcellularLocation>
</comment>
<keyword evidence="6" id="KW-1185">Reference proteome</keyword>
<dbReference type="AlphaFoldDB" id="A0A7K5KLZ6"/>
<sequence length="162" mass="17288">LVSRAVARMLSTVAGTRVGRLLVTGADTVLGKSEQLVDRYLPRTQEELGECPPCCHRHRPPRFRGVQTPPGTPTPSLGVLLVHLGRANPPARHPVAGTGWSIHAVLAPGPTAATAGTPVARGTEVAPAGPEVAPPERQRRWQSCFVRVGSLSAKLRQRALRR</sequence>
<feature type="compositionally biased region" description="Low complexity" evidence="4">
    <location>
        <begin position="115"/>
        <end position="131"/>
    </location>
</feature>
<evidence type="ECO:0000313" key="5">
    <source>
        <dbReference type="EMBL" id="NWT06514.1"/>
    </source>
</evidence>
<keyword evidence="3" id="KW-0551">Lipid droplet</keyword>
<dbReference type="InterPro" id="IPR004279">
    <property type="entry name" value="Perilipin"/>
</dbReference>
<organism evidence="5 6">
    <name type="scientific">Mionectes macconnelli</name>
    <name type="common">McConnell's flycatcher</name>
    <dbReference type="NCBI Taxonomy" id="254557"/>
    <lineage>
        <taxon>Eukaryota</taxon>
        <taxon>Metazoa</taxon>
        <taxon>Chordata</taxon>
        <taxon>Craniata</taxon>
        <taxon>Vertebrata</taxon>
        <taxon>Euteleostomi</taxon>
        <taxon>Archelosauria</taxon>
        <taxon>Archosauria</taxon>
        <taxon>Dinosauria</taxon>
        <taxon>Saurischia</taxon>
        <taxon>Theropoda</taxon>
        <taxon>Coelurosauria</taxon>
        <taxon>Aves</taxon>
        <taxon>Neognathae</taxon>
        <taxon>Neoaves</taxon>
        <taxon>Telluraves</taxon>
        <taxon>Australaves</taxon>
        <taxon>Passeriformes</taxon>
        <taxon>Tyrannidae</taxon>
        <taxon>Mionectes</taxon>
    </lineage>
</organism>
<accession>A0A7K5KLZ6</accession>
<evidence type="ECO:0000256" key="3">
    <source>
        <dbReference type="ARBA" id="ARBA00022677"/>
    </source>
</evidence>
<evidence type="ECO:0000256" key="2">
    <source>
        <dbReference type="ARBA" id="ARBA00006311"/>
    </source>
</evidence>
<dbReference type="Gene3D" id="3.30.720.170">
    <property type="entry name" value="Perilipin, alpha-beta domain"/>
    <property type="match status" value="1"/>
</dbReference>
<dbReference type="GO" id="GO:0005811">
    <property type="term" value="C:lipid droplet"/>
    <property type="evidence" value="ECO:0007669"/>
    <property type="project" value="UniProtKB-SubCell"/>
</dbReference>
<evidence type="ECO:0000256" key="1">
    <source>
        <dbReference type="ARBA" id="ARBA00004502"/>
    </source>
</evidence>
<evidence type="ECO:0000313" key="6">
    <source>
        <dbReference type="Proteomes" id="UP000525714"/>
    </source>
</evidence>
<feature type="non-terminal residue" evidence="5">
    <location>
        <position position="162"/>
    </location>
</feature>